<dbReference type="Proteomes" id="UP000827549">
    <property type="component" value="Chromosome 7"/>
</dbReference>
<evidence type="ECO:0000256" key="3">
    <source>
        <dbReference type="ARBA" id="ARBA00022475"/>
    </source>
</evidence>
<protein>
    <submittedName>
        <fullName evidence="11">Major facilitator-type transporter sorT</fullName>
    </submittedName>
</protein>
<proteinExistence type="inferred from homology"/>
<dbReference type="PANTHER" id="PTHR23502">
    <property type="entry name" value="MAJOR FACILITATOR SUPERFAMILY"/>
    <property type="match status" value="1"/>
</dbReference>
<evidence type="ECO:0000256" key="9">
    <source>
        <dbReference type="SAM" id="Phobius"/>
    </source>
</evidence>
<dbReference type="CDD" id="cd17323">
    <property type="entry name" value="MFS_Tpo1_MDR_like"/>
    <property type="match status" value="1"/>
</dbReference>
<feature type="transmembrane region" description="Helical" evidence="9">
    <location>
        <begin position="313"/>
        <end position="336"/>
    </location>
</feature>
<keyword evidence="12" id="KW-1185">Reference proteome</keyword>
<dbReference type="InterPro" id="IPR011701">
    <property type="entry name" value="MFS"/>
</dbReference>
<sequence>MSSPTLSGDGKKELLSSTTTTGPPQSAQDYTLPKRPWQQDVTPWSRIIAHNYPGSGTDEDPYVVSWLPDADGFKDRENPLVFKYWYKWFVTIMGATGTLAVSMGSSMLSAAITSLRHEFPGHNNMIYIMITGIYVLGFVVGPLLWAPMSEVFGRRIMFIATYIPFTAFNAGACGAKDINTLLVMRFFAGTFGSSTMTNSGGIIADMFEAHQRGLAMGVFSAMPFLGPAIGPVAGGFLSEKSSWVWVAAVIAIFSAVLTFFESILLPETYAPVLLHRRAALLSKATGKVYRSPQDKAKPLQVKQLFLHQLKVPYILLFTEPIVLITALYMAIIYALLFMQFTAFPLVFQGMRHWSPGIAGLAFVGVSVGAFMSLAVIMFYVNPKYARDLRAKGYLAPEARLPSTIIGAVLLPVGLFIFAWTCTPVSIHWIAPIIATVPFGAGIVFLFLGISNYLVDAYLMNAASVLAAGTVTRSILGVIFPLFTVDMYNAMGPHWAGTFTALLATVFIPAPIFLLFKGQKIRRMTKPGRDADDLGQMMAKMMMAQRAAAAGGGAAAAAGAAAGAGAGAAAAQAKEVADEEAVIQDMEALSRQVSPEYAVELERVVSSHSPR</sequence>
<dbReference type="PANTHER" id="PTHR23502:SF186">
    <property type="entry name" value="MAJOR FACILITATOR SUPERFAMILY (MFS) PROFILE DOMAIN-CONTAINING PROTEIN"/>
    <property type="match status" value="1"/>
</dbReference>
<dbReference type="RefSeq" id="XP_062631365.1">
    <property type="nucleotide sequence ID" value="XM_062775381.1"/>
</dbReference>
<evidence type="ECO:0000313" key="12">
    <source>
        <dbReference type="Proteomes" id="UP000827549"/>
    </source>
</evidence>
<feature type="transmembrane region" description="Helical" evidence="9">
    <location>
        <begin position="494"/>
        <end position="515"/>
    </location>
</feature>
<feature type="transmembrane region" description="Helical" evidence="9">
    <location>
        <begin position="426"/>
        <end position="449"/>
    </location>
</feature>
<accession>A0AAF0YHN5</accession>
<feature type="domain" description="Major facilitator superfamily (MFS) profile" evidence="10">
    <location>
        <begin position="90"/>
        <end position="521"/>
    </location>
</feature>
<dbReference type="GO" id="GO:0005886">
    <property type="term" value="C:plasma membrane"/>
    <property type="evidence" value="ECO:0007669"/>
    <property type="project" value="UniProtKB-SubCell"/>
</dbReference>
<comment type="subcellular location">
    <subcellularLocation>
        <location evidence="1">Cell membrane</location>
        <topology evidence="1">Multi-pass membrane protein</topology>
    </subcellularLocation>
</comment>
<feature type="transmembrane region" description="Helical" evidence="9">
    <location>
        <begin position="214"/>
        <end position="237"/>
    </location>
</feature>
<dbReference type="Gene3D" id="1.20.1250.20">
    <property type="entry name" value="MFS general substrate transporter like domains"/>
    <property type="match status" value="1"/>
</dbReference>
<dbReference type="FunFam" id="1.20.1250.20:FF:000011">
    <property type="entry name" value="MFS multidrug transporter, putative"/>
    <property type="match status" value="1"/>
</dbReference>
<keyword evidence="4 9" id="KW-0812">Transmembrane</keyword>
<evidence type="ECO:0000256" key="2">
    <source>
        <dbReference type="ARBA" id="ARBA00022448"/>
    </source>
</evidence>
<feature type="transmembrane region" description="Helical" evidence="9">
    <location>
        <begin position="400"/>
        <end position="420"/>
    </location>
</feature>
<feature type="transmembrane region" description="Helical" evidence="9">
    <location>
        <begin position="243"/>
        <end position="265"/>
    </location>
</feature>
<dbReference type="InterPro" id="IPR020846">
    <property type="entry name" value="MFS_dom"/>
</dbReference>
<evidence type="ECO:0000256" key="6">
    <source>
        <dbReference type="ARBA" id="ARBA00023136"/>
    </source>
</evidence>
<dbReference type="GeneID" id="87812003"/>
<keyword evidence="2" id="KW-0813">Transport</keyword>
<comment type="similarity">
    <text evidence="7">Belongs to the major facilitator superfamily. DHA1 family. Polyamines/proton antiporter (TC 2.A.1.2.16) subfamily.</text>
</comment>
<reference evidence="11" key="1">
    <citation type="submission" date="2023-10" db="EMBL/GenBank/DDBJ databases">
        <authorList>
            <person name="Noh H."/>
        </authorList>
    </citation>
    <scope>NUCLEOTIDE SEQUENCE</scope>
    <source>
        <strain evidence="11">DUCC4014</strain>
    </source>
</reference>
<evidence type="ECO:0000259" key="10">
    <source>
        <dbReference type="PROSITE" id="PS50850"/>
    </source>
</evidence>
<feature type="transmembrane region" description="Helical" evidence="9">
    <location>
        <begin position="88"/>
        <end position="113"/>
    </location>
</feature>
<evidence type="ECO:0000256" key="8">
    <source>
        <dbReference type="SAM" id="MobiDB-lite"/>
    </source>
</evidence>
<feature type="compositionally biased region" description="Polar residues" evidence="8">
    <location>
        <begin position="15"/>
        <end position="29"/>
    </location>
</feature>
<dbReference type="Pfam" id="PF07690">
    <property type="entry name" value="MFS_1"/>
    <property type="match status" value="1"/>
</dbReference>
<dbReference type="InterPro" id="IPR036259">
    <property type="entry name" value="MFS_trans_sf"/>
</dbReference>
<evidence type="ECO:0000256" key="5">
    <source>
        <dbReference type="ARBA" id="ARBA00022989"/>
    </source>
</evidence>
<evidence type="ECO:0000256" key="1">
    <source>
        <dbReference type="ARBA" id="ARBA00004651"/>
    </source>
</evidence>
<keyword evidence="3" id="KW-1003">Cell membrane</keyword>
<dbReference type="SUPFAM" id="SSF103473">
    <property type="entry name" value="MFS general substrate transporter"/>
    <property type="match status" value="1"/>
</dbReference>
<keyword evidence="6 9" id="KW-0472">Membrane</keyword>
<feature type="transmembrane region" description="Helical" evidence="9">
    <location>
        <begin position="125"/>
        <end position="144"/>
    </location>
</feature>
<evidence type="ECO:0000256" key="7">
    <source>
        <dbReference type="ARBA" id="ARBA00038459"/>
    </source>
</evidence>
<evidence type="ECO:0000313" key="11">
    <source>
        <dbReference type="EMBL" id="WOO85339.1"/>
    </source>
</evidence>
<organism evidence="11 12">
    <name type="scientific">Vanrija pseudolonga</name>
    <dbReference type="NCBI Taxonomy" id="143232"/>
    <lineage>
        <taxon>Eukaryota</taxon>
        <taxon>Fungi</taxon>
        <taxon>Dikarya</taxon>
        <taxon>Basidiomycota</taxon>
        <taxon>Agaricomycotina</taxon>
        <taxon>Tremellomycetes</taxon>
        <taxon>Trichosporonales</taxon>
        <taxon>Trichosporonaceae</taxon>
        <taxon>Vanrija</taxon>
    </lineage>
</organism>
<name>A0AAF0YHN5_9TREE</name>
<feature type="transmembrane region" description="Helical" evidence="9">
    <location>
        <begin position="156"/>
        <end position="175"/>
    </location>
</feature>
<dbReference type="PROSITE" id="PS50850">
    <property type="entry name" value="MFS"/>
    <property type="match status" value="1"/>
</dbReference>
<dbReference type="AlphaFoldDB" id="A0AAF0YHN5"/>
<feature type="transmembrane region" description="Helical" evidence="9">
    <location>
        <begin position="356"/>
        <end position="380"/>
    </location>
</feature>
<feature type="region of interest" description="Disordered" evidence="8">
    <location>
        <begin position="1"/>
        <end position="36"/>
    </location>
</feature>
<keyword evidence="5 9" id="KW-1133">Transmembrane helix</keyword>
<evidence type="ECO:0000256" key="4">
    <source>
        <dbReference type="ARBA" id="ARBA00022692"/>
    </source>
</evidence>
<gene>
    <name evidence="11" type="primary">sorT_2</name>
    <name evidence="11" type="ORF">LOC62_07G008839</name>
</gene>
<feature type="transmembrane region" description="Helical" evidence="9">
    <location>
        <begin position="461"/>
        <end position="482"/>
    </location>
</feature>
<dbReference type="EMBL" id="CP086720">
    <property type="protein sequence ID" value="WOO85339.1"/>
    <property type="molecule type" value="Genomic_DNA"/>
</dbReference>
<dbReference type="GO" id="GO:0022857">
    <property type="term" value="F:transmembrane transporter activity"/>
    <property type="evidence" value="ECO:0007669"/>
    <property type="project" value="InterPro"/>
</dbReference>